<proteinExistence type="predicted"/>
<evidence type="ECO:0000313" key="2">
    <source>
        <dbReference type="Proteomes" id="UP000275945"/>
    </source>
</evidence>
<keyword evidence="2" id="KW-1185">Reference proteome</keyword>
<evidence type="ECO:0000313" key="1">
    <source>
        <dbReference type="EMBL" id="AYP68752.1"/>
    </source>
</evidence>
<reference evidence="1 2" key="1">
    <citation type="submission" date="2018-09" db="EMBL/GenBank/DDBJ databases">
        <title>Comparative Genomic Analysis of Eight Novel Haloalkaliphilic Bacteriophages from Lake Elmenteita, Kenya.</title>
        <authorList>
            <person name="Akhwale J.K."/>
        </authorList>
    </citation>
    <scope>NUCLEOTIDE SEQUENCE [LARGE SCALE GENOMIC DNA]</scope>
</reference>
<organism evidence="1 2">
    <name type="scientific">Bacillus phage vB_BpsS-36</name>
    <dbReference type="NCBI Taxonomy" id="2419622"/>
    <lineage>
        <taxon>Viruses</taxon>
        <taxon>Duplodnaviria</taxon>
        <taxon>Heunggongvirae</taxon>
        <taxon>Uroviricota</taxon>
        <taxon>Caudoviricetes</taxon>
        <taxon>Ehrlichviridae</taxon>
        <taxon>Nairobivirus</taxon>
        <taxon>Nairobivirus nv36</taxon>
    </lineage>
</organism>
<dbReference type="Proteomes" id="UP000275945">
    <property type="component" value="Segment"/>
</dbReference>
<sequence length="100" mass="11139">MECRCGQCMGTAVPPWEDMEEEEEEVVSIHDRLGEVADTLEKVAKKHPDLKLMDLVNELNDLCDEVDSVDTDVINAQKKAKKLLAGSLSLDLGEISKRLL</sequence>
<protein>
    <submittedName>
        <fullName evidence="1">Uncharacterized protein</fullName>
    </submittedName>
</protein>
<name>A0A3G3BWS6_9CAUD</name>
<gene>
    <name evidence="1" type="ORF">BpsS36_00046</name>
</gene>
<accession>A0A3G3BWS6</accession>
<dbReference type="EMBL" id="MH884513">
    <property type="protein sequence ID" value="AYP68752.1"/>
    <property type="molecule type" value="Genomic_DNA"/>
</dbReference>